<sequence>MNIQTQNFNLLWTHLQTAKTKCGASFQLEGAPAHHPQVHIQFKNVLIWVDFREPTSGVFYGGIGHEDEEEHQRKEAAPEYWFSDGYKECFREDQQAFQFLDALIQQIAEDLYPQPNTSS</sequence>
<proteinExistence type="predicted"/>
<accession>A0ABQ2DHP0</accession>
<evidence type="ECO:0000313" key="1">
    <source>
        <dbReference type="EMBL" id="GGJ58541.1"/>
    </source>
</evidence>
<reference evidence="2" key="1">
    <citation type="journal article" date="2019" name="Int. J. Syst. Evol. Microbiol.">
        <title>The Global Catalogue of Microorganisms (GCM) 10K type strain sequencing project: providing services to taxonomists for standard genome sequencing and annotation.</title>
        <authorList>
            <consortium name="The Broad Institute Genomics Platform"/>
            <consortium name="The Broad Institute Genome Sequencing Center for Infectious Disease"/>
            <person name="Wu L."/>
            <person name="Ma J."/>
        </authorList>
    </citation>
    <scope>NUCLEOTIDE SEQUENCE [LARGE SCALE GENOMIC DNA]</scope>
    <source>
        <strain evidence="2">JCM 14370</strain>
    </source>
</reference>
<evidence type="ECO:0000313" key="2">
    <source>
        <dbReference type="Proteomes" id="UP000632222"/>
    </source>
</evidence>
<protein>
    <recommendedName>
        <fullName evidence="3">DUF5594 domain-containing protein</fullName>
    </recommendedName>
</protein>
<evidence type="ECO:0008006" key="3">
    <source>
        <dbReference type="Google" id="ProtNLM"/>
    </source>
</evidence>
<dbReference type="Proteomes" id="UP000632222">
    <property type="component" value="Unassembled WGS sequence"/>
</dbReference>
<gene>
    <name evidence="1" type="ORF">GCM10008938_50830</name>
</gene>
<name>A0ABQ2DHP0_9DEIO</name>
<comment type="caution">
    <text evidence="1">The sequence shown here is derived from an EMBL/GenBank/DDBJ whole genome shotgun (WGS) entry which is preliminary data.</text>
</comment>
<keyword evidence="2" id="KW-1185">Reference proteome</keyword>
<dbReference type="EMBL" id="BMOD01000044">
    <property type="protein sequence ID" value="GGJ58541.1"/>
    <property type="molecule type" value="Genomic_DNA"/>
</dbReference>
<organism evidence="1 2">
    <name type="scientific">Deinococcus roseus</name>
    <dbReference type="NCBI Taxonomy" id="392414"/>
    <lineage>
        <taxon>Bacteria</taxon>
        <taxon>Thermotogati</taxon>
        <taxon>Deinococcota</taxon>
        <taxon>Deinococci</taxon>
        <taxon>Deinococcales</taxon>
        <taxon>Deinococcaceae</taxon>
        <taxon>Deinococcus</taxon>
    </lineage>
</organism>